<organism evidence="1 2">
    <name type="scientific">Sphingomonas dokdonensis</name>
    <dbReference type="NCBI Taxonomy" id="344880"/>
    <lineage>
        <taxon>Bacteria</taxon>
        <taxon>Pseudomonadati</taxon>
        <taxon>Pseudomonadota</taxon>
        <taxon>Alphaproteobacteria</taxon>
        <taxon>Sphingomonadales</taxon>
        <taxon>Sphingomonadaceae</taxon>
        <taxon>Sphingomonas</taxon>
    </lineage>
</organism>
<protein>
    <submittedName>
        <fullName evidence="1">Uncharacterized protein</fullName>
    </submittedName>
</protein>
<name>A0A245ZNW5_9SPHN</name>
<keyword evidence="2" id="KW-1185">Reference proteome</keyword>
<evidence type="ECO:0000313" key="2">
    <source>
        <dbReference type="Proteomes" id="UP000197290"/>
    </source>
</evidence>
<proteinExistence type="predicted"/>
<accession>A0A245ZNW5</accession>
<dbReference type="AlphaFoldDB" id="A0A245ZNW5"/>
<dbReference type="EMBL" id="NBBI01000002">
    <property type="protein sequence ID" value="OWK31427.1"/>
    <property type="molecule type" value="Genomic_DNA"/>
</dbReference>
<comment type="caution">
    <text evidence="1">The sequence shown here is derived from an EMBL/GenBank/DDBJ whole genome shotgun (WGS) entry which is preliminary data.</text>
</comment>
<sequence length="40" mass="4290">MIAVHRLTPTGMLRSMITAPAPTGEKRKIPDFLDILGVAA</sequence>
<reference evidence="1 2" key="1">
    <citation type="submission" date="2017-03" db="EMBL/GenBank/DDBJ databases">
        <title>Genome sequence of Sphingomonas dokdonensis DSM 21029.</title>
        <authorList>
            <person name="Poehlein A."/>
            <person name="Wuebbeler J.H."/>
            <person name="Steinbuechel A."/>
            <person name="Daniel R."/>
        </authorList>
    </citation>
    <scope>NUCLEOTIDE SEQUENCE [LARGE SCALE GENOMIC DNA]</scope>
    <source>
        <strain evidence="1 2">DSM 21029</strain>
    </source>
</reference>
<evidence type="ECO:0000313" key="1">
    <source>
        <dbReference type="EMBL" id="OWK31427.1"/>
    </source>
</evidence>
<dbReference type="Proteomes" id="UP000197290">
    <property type="component" value="Unassembled WGS sequence"/>
</dbReference>
<gene>
    <name evidence="1" type="ORF">SPDO_14360</name>
</gene>